<comment type="caution">
    <text evidence="2">The sequence shown here is derived from an EMBL/GenBank/DDBJ whole genome shotgun (WGS) entry which is preliminary data.</text>
</comment>
<name>A0AAV7WQ56_PLEWA</name>
<evidence type="ECO:0000313" key="2">
    <source>
        <dbReference type="EMBL" id="KAJ1216213.1"/>
    </source>
</evidence>
<feature type="region of interest" description="Disordered" evidence="1">
    <location>
        <begin position="1"/>
        <end position="23"/>
    </location>
</feature>
<accession>A0AAV7WQ56</accession>
<keyword evidence="3" id="KW-1185">Reference proteome</keyword>
<dbReference type="Proteomes" id="UP001066276">
    <property type="component" value="Chromosome 1_1"/>
</dbReference>
<reference evidence="2" key="1">
    <citation type="journal article" date="2022" name="bioRxiv">
        <title>Sequencing and chromosome-scale assembly of the giantPleurodeles waltlgenome.</title>
        <authorList>
            <person name="Brown T."/>
            <person name="Elewa A."/>
            <person name="Iarovenko S."/>
            <person name="Subramanian E."/>
            <person name="Araus A.J."/>
            <person name="Petzold A."/>
            <person name="Susuki M."/>
            <person name="Suzuki K.-i.T."/>
            <person name="Hayashi T."/>
            <person name="Toyoda A."/>
            <person name="Oliveira C."/>
            <person name="Osipova E."/>
            <person name="Leigh N.D."/>
            <person name="Simon A."/>
            <person name="Yun M.H."/>
        </authorList>
    </citation>
    <scope>NUCLEOTIDE SEQUENCE</scope>
    <source>
        <strain evidence="2">20211129_DDA</strain>
        <tissue evidence="2">Liver</tissue>
    </source>
</reference>
<protein>
    <submittedName>
        <fullName evidence="2">Uncharacterized protein</fullName>
    </submittedName>
</protein>
<dbReference type="AlphaFoldDB" id="A0AAV7WQ56"/>
<gene>
    <name evidence="2" type="ORF">NDU88_003819</name>
</gene>
<dbReference type="EMBL" id="JANPWB010000001">
    <property type="protein sequence ID" value="KAJ1216213.1"/>
    <property type="molecule type" value="Genomic_DNA"/>
</dbReference>
<organism evidence="2 3">
    <name type="scientific">Pleurodeles waltl</name>
    <name type="common">Iberian ribbed newt</name>
    <dbReference type="NCBI Taxonomy" id="8319"/>
    <lineage>
        <taxon>Eukaryota</taxon>
        <taxon>Metazoa</taxon>
        <taxon>Chordata</taxon>
        <taxon>Craniata</taxon>
        <taxon>Vertebrata</taxon>
        <taxon>Euteleostomi</taxon>
        <taxon>Amphibia</taxon>
        <taxon>Batrachia</taxon>
        <taxon>Caudata</taxon>
        <taxon>Salamandroidea</taxon>
        <taxon>Salamandridae</taxon>
        <taxon>Pleurodelinae</taxon>
        <taxon>Pleurodeles</taxon>
    </lineage>
</organism>
<evidence type="ECO:0000313" key="3">
    <source>
        <dbReference type="Proteomes" id="UP001066276"/>
    </source>
</evidence>
<evidence type="ECO:0000256" key="1">
    <source>
        <dbReference type="SAM" id="MobiDB-lite"/>
    </source>
</evidence>
<proteinExistence type="predicted"/>
<sequence length="145" mass="15882">MTREQQVPVSRPAAGKKSERAQPERCAAWSWGCDETHTAARGAAGRERCLRSGSNDEAVCSFPLLRVCLLGHGRSLTELQDPGGSYRQGGGARLTDRSAERHLPVWPSTRLAAHFPMPLTTGRRVTAPVSFCFHQPTWDLDATRG</sequence>